<organism evidence="2 3">
    <name type="scientific">Anoxynatronum sibiricum</name>
    <dbReference type="NCBI Taxonomy" id="210623"/>
    <lineage>
        <taxon>Bacteria</taxon>
        <taxon>Bacillati</taxon>
        <taxon>Bacillota</taxon>
        <taxon>Clostridia</taxon>
        <taxon>Eubacteriales</taxon>
        <taxon>Clostridiaceae</taxon>
        <taxon>Anoxynatronum</taxon>
    </lineage>
</organism>
<evidence type="ECO:0000313" key="2">
    <source>
        <dbReference type="EMBL" id="MEN1761699.1"/>
    </source>
</evidence>
<evidence type="ECO:0000313" key="3">
    <source>
        <dbReference type="Proteomes" id="UP001407405"/>
    </source>
</evidence>
<keyword evidence="1" id="KW-0472">Membrane</keyword>
<protein>
    <submittedName>
        <fullName evidence="2">Uncharacterized protein</fullName>
    </submittedName>
</protein>
<evidence type="ECO:0000256" key="1">
    <source>
        <dbReference type="SAM" id="Phobius"/>
    </source>
</evidence>
<sequence>MAANPEWVNAKCDRYDYFIAGFSGVAAGLIDIFFVGMPGASSLGSITDAQADGLVKQFAKLKGWSPREGNEDSVASAIGFLEKEFPVNYDHRHTVDVGGAFKMGTKNHHYKSLAHSPDIIGLFFSILDQFQGKASFLSDGQLIRIDSEGPNLRLHGGSFPAKIFCGFCNWIGHIMSDLAGSSGGRGSVLTGRGSGVPVPFMPLFQLCDFGEFQVGQHRQTLAKVMTQVFQNGYDARFGAAMAIPVLVNELIIRTLWVIKQRFYHKRPWSECFPSEKHADLRMMLLVGHGALCLMDGADAAIRSGGNAVVFFLRLNLVAWARFMILVFKELRIRYGEQVLAALKAFLGTLDDVLTPGERKLLLEYRQRMNELDLELSKLLEMYMKQVYEDYLLFHAALESSFDQKLSSDMRGENSIALAERCKVDDKKIIKSDQDLDDFFTS</sequence>
<dbReference type="RefSeq" id="WP_343186984.1">
    <property type="nucleotide sequence ID" value="NZ_JBCITM010000020.1"/>
</dbReference>
<feature type="transmembrane region" description="Helical" evidence="1">
    <location>
        <begin position="17"/>
        <end position="36"/>
    </location>
</feature>
<accession>A0ABU9VX83</accession>
<reference evidence="2 3" key="1">
    <citation type="submission" date="2024-04" db="EMBL/GenBank/DDBJ databases">
        <title>Genome sequencing and metabolic network reconstruction of aminoacids and betaine degradation by Anoxynatronum sibiricum.</title>
        <authorList>
            <person name="Detkova E.N."/>
            <person name="Boltjanskaja Y.V."/>
            <person name="Mardanov A.V."/>
            <person name="Kevbrin V."/>
        </authorList>
    </citation>
    <scope>NUCLEOTIDE SEQUENCE [LARGE SCALE GENOMIC DNA]</scope>
    <source>
        <strain evidence="2 3">Z-7981</strain>
    </source>
</reference>
<comment type="caution">
    <text evidence="2">The sequence shown here is derived from an EMBL/GenBank/DDBJ whole genome shotgun (WGS) entry which is preliminary data.</text>
</comment>
<keyword evidence="1" id="KW-0812">Transmembrane</keyword>
<name>A0ABU9VX83_9CLOT</name>
<keyword evidence="3" id="KW-1185">Reference proteome</keyword>
<dbReference type="Proteomes" id="UP001407405">
    <property type="component" value="Unassembled WGS sequence"/>
</dbReference>
<keyword evidence="1" id="KW-1133">Transmembrane helix</keyword>
<proteinExistence type="predicted"/>
<gene>
    <name evidence="2" type="ORF">AAIG11_14525</name>
</gene>
<dbReference type="EMBL" id="JBCITM010000020">
    <property type="protein sequence ID" value="MEN1761699.1"/>
    <property type="molecule type" value="Genomic_DNA"/>
</dbReference>